<accession>A0A087T744</accession>
<dbReference type="Proteomes" id="UP000054359">
    <property type="component" value="Unassembled WGS sequence"/>
</dbReference>
<proteinExistence type="predicted"/>
<reference evidence="1 2" key="1">
    <citation type="submission" date="2013-11" db="EMBL/GenBank/DDBJ databases">
        <title>Genome sequencing of Stegodyphus mimosarum.</title>
        <authorList>
            <person name="Bechsgaard J."/>
        </authorList>
    </citation>
    <scope>NUCLEOTIDE SEQUENCE [LARGE SCALE GENOMIC DNA]</scope>
</reference>
<evidence type="ECO:0000313" key="1">
    <source>
        <dbReference type="EMBL" id="KFM60933.1"/>
    </source>
</evidence>
<gene>
    <name evidence="1" type="ORF">X975_03990</name>
</gene>
<dbReference type="EMBL" id="KK113744">
    <property type="protein sequence ID" value="KFM60933.1"/>
    <property type="molecule type" value="Genomic_DNA"/>
</dbReference>
<feature type="non-terminal residue" evidence="1">
    <location>
        <position position="73"/>
    </location>
</feature>
<name>A0A087T744_STEMI</name>
<protein>
    <submittedName>
        <fullName evidence="1">Uncharacterized protein</fullName>
    </submittedName>
</protein>
<organism evidence="1 2">
    <name type="scientific">Stegodyphus mimosarum</name>
    <name type="common">African social velvet spider</name>
    <dbReference type="NCBI Taxonomy" id="407821"/>
    <lineage>
        <taxon>Eukaryota</taxon>
        <taxon>Metazoa</taxon>
        <taxon>Ecdysozoa</taxon>
        <taxon>Arthropoda</taxon>
        <taxon>Chelicerata</taxon>
        <taxon>Arachnida</taxon>
        <taxon>Araneae</taxon>
        <taxon>Araneomorphae</taxon>
        <taxon>Entelegynae</taxon>
        <taxon>Eresoidea</taxon>
        <taxon>Eresidae</taxon>
        <taxon>Stegodyphus</taxon>
    </lineage>
</organism>
<keyword evidence="2" id="KW-1185">Reference proteome</keyword>
<dbReference type="AlphaFoldDB" id="A0A087T744"/>
<evidence type="ECO:0000313" key="2">
    <source>
        <dbReference type="Proteomes" id="UP000054359"/>
    </source>
</evidence>
<sequence length="73" mass="8706">MIQIRYEFVVESKNLFSQLYKRNNPLNSHKIFIRNILKILPKKKKKRYNVYRGADVLKKGGGRKRKRVKASSN</sequence>